<feature type="region of interest" description="Disordered" evidence="13">
    <location>
        <begin position="1"/>
        <end position="87"/>
    </location>
</feature>
<reference evidence="16 17" key="1">
    <citation type="journal article" date="2018" name="Nat. Ecol. Evol.">
        <title>Pezizomycetes genomes reveal the molecular basis of ectomycorrhizal truffle lifestyle.</title>
        <authorList>
            <person name="Murat C."/>
            <person name="Payen T."/>
            <person name="Noel B."/>
            <person name="Kuo A."/>
            <person name="Morin E."/>
            <person name="Chen J."/>
            <person name="Kohler A."/>
            <person name="Krizsan K."/>
            <person name="Balestrini R."/>
            <person name="Da Silva C."/>
            <person name="Montanini B."/>
            <person name="Hainaut M."/>
            <person name="Levati E."/>
            <person name="Barry K.W."/>
            <person name="Belfiori B."/>
            <person name="Cichocki N."/>
            <person name="Clum A."/>
            <person name="Dockter R.B."/>
            <person name="Fauchery L."/>
            <person name="Guy J."/>
            <person name="Iotti M."/>
            <person name="Le Tacon F."/>
            <person name="Lindquist E.A."/>
            <person name="Lipzen A."/>
            <person name="Malagnac F."/>
            <person name="Mello A."/>
            <person name="Molinier V."/>
            <person name="Miyauchi S."/>
            <person name="Poulain J."/>
            <person name="Riccioni C."/>
            <person name="Rubini A."/>
            <person name="Sitrit Y."/>
            <person name="Splivallo R."/>
            <person name="Traeger S."/>
            <person name="Wang M."/>
            <person name="Zifcakova L."/>
            <person name="Wipf D."/>
            <person name="Zambonelli A."/>
            <person name="Paolocci F."/>
            <person name="Nowrousian M."/>
            <person name="Ottonello S."/>
            <person name="Baldrian P."/>
            <person name="Spatafora J.W."/>
            <person name="Henrissat B."/>
            <person name="Nagy L.G."/>
            <person name="Aury J.M."/>
            <person name="Wincker P."/>
            <person name="Grigoriev I.V."/>
            <person name="Bonfante P."/>
            <person name="Martin F.M."/>
        </authorList>
    </citation>
    <scope>NUCLEOTIDE SEQUENCE [LARGE SCALE GENOMIC DNA]</scope>
    <source>
        <strain evidence="16 17">CCBAS932</strain>
    </source>
</reference>
<dbReference type="Proteomes" id="UP000277580">
    <property type="component" value="Unassembled WGS sequence"/>
</dbReference>
<dbReference type="PROSITE" id="PS00975">
    <property type="entry name" value="NMT_1"/>
    <property type="match status" value="1"/>
</dbReference>
<feature type="compositionally biased region" description="Polar residues" evidence="13">
    <location>
        <begin position="76"/>
        <end position="87"/>
    </location>
</feature>
<evidence type="ECO:0000256" key="13">
    <source>
        <dbReference type="SAM" id="MobiDB-lite"/>
    </source>
</evidence>
<dbReference type="PANTHER" id="PTHR11377">
    <property type="entry name" value="N-MYRISTOYL TRANSFERASE"/>
    <property type="match status" value="1"/>
</dbReference>
<evidence type="ECO:0000256" key="4">
    <source>
        <dbReference type="ARBA" id="ARBA00011245"/>
    </source>
</evidence>
<dbReference type="InterPro" id="IPR022678">
    <property type="entry name" value="NMT_CS"/>
</dbReference>
<evidence type="ECO:0000256" key="5">
    <source>
        <dbReference type="ARBA" id="ARBA00012923"/>
    </source>
</evidence>
<dbReference type="FunFam" id="3.40.630.30:FF:000042">
    <property type="entry name" value="Glycylpeptide N-tetradecanoyltransferase"/>
    <property type="match status" value="1"/>
</dbReference>
<evidence type="ECO:0000313" key="17">
    <source>
        <dbReference type="Proteomes" id="UP000277580"/>
    </source>
</evidence>
<keyword evidence="17" id="KW-1185">Reference proteome</keyword>
<dbReference type="AlphaFoldDB" id="A0A3N4KVT0"/>
<dbReference type="STRING" id="1392247.A0A3N4KVT0"/>
<feature type="compositionally biased region" description="Basic residues" evidence="13">
    <location>
        <begin position="59"/>
        <end position="71"/>
    </location>
</feature>
<evidence type="ECO:0000259" key="15">
    <source>
        <dbReference type="Pfam" id="PF02799"/>
    </source>
</evidence>
<protein>
    <recommendedName>
        <fullName evidence="6 11">Glycylpeptide N-tetradecanoyltransferase</fullName>
        <ecNumber evidence="5 11">2.3.1.97</ecNumber>
    </recommendedName>
</protein>
<dbReference type="Pfam" id="PF01233">
    <property type="entry name" value="NMT"/>
    <property type="match status" value="1"/>
</dbReference>
<feature type="domain" description="Glycylpeptide N-tetradecanoyltransferase N-terminal" evidence="14">
    <location>
        <begin position="164"/>
        <end position="318"/>
    </location>
</feature>
<evidence type="ECO:0000256" key="6">
    <source>
        <dbReference type="ARBA" id="ARBA00022240"/>
    </source>
</evidence>
<evidence type="ECO:0000259" key="14">
    <source>
        <dbReference type="Pfam" id="PF01233"/>
    </source>
</evidence>
<feature type="domain" description="Glycylpeptide N-tetradecanoyltransferase C-terminal" evidence="15">
    <location>
        <begin position="332"/>
        <end position="546"/>
    </location>
</feature>
<evidence type="ECO:0000256" key="9">
    <source>
        <dbReference type="ARBA" id="ARBA00023315"/>
    </source>
</evidence>
<dbReference type="SUPFAM" id="SSF55729">
    <property type="entry name" value="Acyl-CoA N-acyltransferases (Nat)"/>
    <property type="match status" value="2"/>
</dbReference>
<evidence type="ECO:0000256" key="8">
    <source>
        <dbReference type="ARBA" id="ARBA00022679"/>
    </source>
</evidence>
<gene>
    <name evidence="16" type="ORF">P167DRAFT_535805</name>
</gene>
<dbReference type="EC" id="2.3.1.97" evidence="5 11"/>
<accession>A0A3N4KVT0</accession>
<evidence type="ECO:0000256" key="1">
    <source>
        <dbReference type="ARBA" id="ARBA00003900"/>
    </source>
</evidence>
<dbReference type="FunFam" id="3.40.630.30:FF:000056">
    <property type="entry name" value="Glycylpeptide N-tetradecanoyltransferase"/>
    <property type="match status" value="1"/>
</dbReference>
<keyword evidence="8 11" id="KW-0808">Transferase</keyword>
<name>A0A3N4KVT0_9PEZI</name>
<dbReference type="InterPro" id="IPR022677">
    <property type="entry name" value="NMT_C"/>
</dbReference>
<keyword evidence="9 11" id="KW-0012">Acyltransferase</keyword>
<dbReference type="GO" id="GO:0004379">
    <property type="term" value="F:glycylpeptide N-tetradecanoyltransferase activity"/>
    <property type="evidence" value="ECO:0007669"/>
    <property type="project" value="UniProtKB-EC"/>
</dbReference>
<dbReference type="InterPro" id="IPR000903">
    <property type="entry name" value="NMT"/>
</dbReference>
<comment type="similarity">
    <text evidence="3 12">Belongs to the NMT family.</text>
</comment>
<keyword evidence="7" id="KW-0963">Cytoplasm</keyword>
<dbReference type="EMBL" id="ML119128">
    <property type="protein sequence ID" value="RPB12461.1"/>
    <property type="molecule type" value="Genomic_DNA"/>
</dbReference>
<comment type="function">
    <text evidence="1 11">Adds a myristoyl group to the N-terminal glycine residue of certain cellular proteins.</text>
</comment>
<comment type="catalytic activity">
    <reaction evidence="10 11">
        <text>N-terminal glycyl-[protein] + tetradecanoyl-CoA = N-tetradecanoylglycyl-[protein] + CoA + H(+)</text>
        <dbReference type="Rhea" id="RHEA:15521"/>
        <dbReference type="Rhea" id="RHEA-COMP:12666"/>
        <dbReference type="Rhea" id="RHEA-COMP:12667"/>
        <dbReference type="ChEBI" id="CHEBI:15378"/>
        <dbReference type="ChEBI" id="CHEBI:57287"/>
        <dbReference type="ChEBI" id="CHEBI:57385"/>
        <dbReference type="ChEBI" id="CHEBI:64723"/>
        <dbReference type="ChEBI" id="CHEBI:133050"/>
        <dbReference type="EC" id="2.3.1.97"/>
    </reaction>
</comment>
<dbReference type="Gene3D" id="3.40.630.30">
    <property type="match status" value="2"/>
</dbReference>
<comment type="subcellular location">
    <subcellularLocation>
        <location evidence="2">Cytoplasm</location>
    </subcellularLocation>
</comment>
<dbReference type="InterPro" id="IPR022676">
    <property type="entry name" value="NMT_N"/>
</dbReference>
<proteinExistence type="inferred from homology"/>
<comment type="subunit">
    <text evidence="4">Monomer.</text>
</comment>
<sequence length="549" mass="62912">MNPRPEYHYTIHPAASPTMPKESKTIDPAISSFPPQDDSNGDRFEEMSQYGIIETPGGSRKKKQRSKKKRVPIIEQNGSGSHQTANTVSSLVPTEDTMAIDRILEKNPSLERAQVDEMLRLMKLEDKLTGGKKDMESYKFWNTQPIARFDEEGALKPDGPVRDTNPEVVPPHGVELLDGFEWVTMDLNDPKHLDEIYELLKAHYVEDNEAMFRFNYSISFLSWALKPPGWIPEWYAGVRVTASRKLVAFISGVPASLRVRKNTIRCSEINFLCIHKKLRSKRLAPVLIGEIARRCDVEKCWNAVYTTGIVLPGPVSTCRYFHRYLNWLKLYEVGFSSLPHGSTQTRQTAKFRLPSRTSIKGLREMEPRDLNATHNLLKRYLEKFDMAPEFDINEAEHWLLHKEASDSEERVVYTYVVEDEGRITDFFSFYALETSVISSSSKHKKICAAYLSYYATEVTPKESKKEMKIRLNALINDALIIANRLKFDVFNALTLLDNNLFLNDQKFTAGDGQLHYYLFNWRTAYIRGGIDENNDIDEENGSGIGLIML</sequence>
<dbReference type="GO" id="GO:0005737">
    <property type="term" value="C:cytoplasm"/>
    <property type="evidence" value="ECO:0007669"/>
    <property type="project" value="UniProtKB-SubCell"/>
</dbReference>
<dbReference type="InParanoid" id="A0A3N4KVT0"/>
<organism evidence="16 17">
    <name type="scientific">Morchella conica CCBAS932</name>
    <dbReference type="NCBI Taxonomy" id="1392247"/>
    <lineage>
        <taxon>Eukaryota</taxon>
        <taxon>Fungi</taxon>
        <taxon>Dikarya</taxon>
        <taxon>Ascomycota</taxon>
        <taxon>Pezizomycotina</taxon>
        <taxon>Pezizomycetes</taxon>
        <taxon>Pezizales</taxon>
        <taxon>Morchellaceae</taxon>
        <taxon>Morchella</taxon>
    </lineage>
</organism>
<evidence type="ECO:0000256" key="11">
    <source>
        <dbReference type="RuleBase" id="RU000586"/>
    </source>
</evidence>
<evidence type="ECO:0000313" key="16">
    <source>
        <dbReference type="EMBL" id="RPB12461.1"/>
    </source>
</evidence>
<evidence type="ECO:0000256" key="3">
    <source>
        <dbReference type="ARBA" id="ARBA00009469"/>
    </source>
</evidence>
<dbReference type="PANTHER" id="PTHR11377:SF5">
    <property type="entry name" value="GLYCYLPEPTIDE N-TETRADECANOYLTRANSFERASE"/>
    <property type="match status" value="1"/>
</dbReference>
<dbReference type="OrthoDB" id="60315at2759"/>
<evidence type="ECO:0000256" key="12">
    <source>
        <dbReference type="RuleBase" id="RU004178"/>
    </source>
</evidence>
<dbReference type="Pfam" id="PF02799">
    <property type="entry name" value="NMT_C"/>
    <property type="match status" value="1"/>
</dbReference>
<evidence type="ECO:0000256" key="7">
    <source>
        <dbReference type="ARBA" id="ARBA00022490"/>
    </source>
</evidence>
<dbReference type="InterPro" id="IPR016181">
    <property type="entry name" value="Acyl_CoA_acyltransferase"/>
</dbReference>
<evidence type="ECO:0000256" key="10">
    <source>
        <dbReference type="ARBA" id="ARBA00048276"/>
    </source>
</evidence>
<dbReference type="FunCoup" id="A0A3N4KVT0">
    <property type="interactions" value="951"/>
</dbReference>
<evidence type="ECO:0000256" key="2">
    <source>
        <dbReference type="ARBA" id="ARBA00004496"/>
    </source>
</evidence>